<reference evidence="2 3" key="1">
    <citation type="submission" date="2019-03" db="EMBL/GenBank/DDBJ databases">
        <title>First draft genome of Liparis tanakae, snailfish: a comprehensive survey of snailfish specific genes.</title>
        <authorList>
            <person name="Kim W."/>
            <person name="Song I."/>
            <person name="Jeong J.-H."/>
            <person name="Kim D."/>
            <person name="Kim S."/>
            <person name="Ryu S."/>
            <person name="Song J.Y."/>
            <person name="Lee S.K."/>
        </authorList>
    </citation>
    <scope>NUCLEOTIDE SEQUENCE [LARGE SCALE GENOMIC DNA]</scope>
    <source>
        <tissue evidence="2">Muscle</tissue>
    </source>
</reference>
<evidence type="ECO:0000313" key="3">
    <source>
        <dbReference type="Proteomes" id="UP000314294"/>
    </source>
</evidence>
<dbReference type="Proteomes" id="UP000314294">
    <property type="component" value="Unassembled WGS sequence"/>
</dbReference>
<comment type="caution">
    <text evidence="2">The sequence shown here is derived from an EMBL/GenBank/DDBJ whole genome shotgun (WGS) entry which is preliminary data.</text>
</comment>
<name>A0A4Z2HQ88_9TELE</name>
<dbReference type="OrthoDB" id="8901125at2759"/>
<proteinExistence type="predicted"/>
<dbReference type="AlphaFoldDB" id="A0A4Z2HQ88"/>
<keyword evidence="1" id="KW-0175">Coiled coil</keyword>
<organism evidence="2 3">
    <name type="scientific">Liparis tanakae</name>
    <name type="common">Tanaka's snailfish</name>
    <dbReference type="NCBI Taxonomy" id="230148"/>
    <lineage>
        <taxon>Eukaryota</taxon>
        <taxon>Metazoa</taxon>
        <taxon>Chordata</taxon>
        <taxon>Craniata</taxon>
        <taxon>Vertebrata</taxon>
        <taxon>Euteleostomi</taxon>
        <taxon>Actinopterygii</taxon>
        <taxon>Neopterygii</taxon>
        <taxon>Teleostei</taxon>
        <taxon>Neoteleostei</taxon>
        <taxon>Acanthomorphata</taxon>
        <taxon>Eupercaria</taxon>
        <taxon>Perciformes</taxon>
        <taxon>Cottioidei</taxon>
        <taxon>Cottales</taxon>
        <taxon>Liparidae</taxon>
        <taxon>Liparis</taxon>
    </lineage>
</organism>
<protein>
    <submittedName>
        <fullName evidence="2">Uncharacterized protein</fullName>
    </submittedName>
</protein>
<evidence type="ECO:0000313" key="2">
    <source>
        <dbReference type="EMBL" id="TNN67134.1"/>
    </source>
</evidence>
<keyword evidence="3" id="KW-1185">Reference proteome</keyword>
<dbReference type="EMBL" id="SRLO01000209">
    <property type="protein sequence ID" value="TNN67134.1"/>
    <property type="molecule type" value="Genomic_DNA"/>
</dbReference>
<feature type="coiled-coil region" evidence="1">
    <location>
        <begin position="97"/>
        <end position="135"/>
    </location>
</feature>
<evidence type="ECO:0000256" key="1">
    <source>
        <dbReference type="SAM" id="Coils"/>
    </source>
</evidence>
<accession>A0A4Z2HQ88</accession>
<gene>
    <name evidence="2" type="ORF">EYF80_022664</name>
</gene>
<sequence length="167" mass="19352">MRRFFRAHRDEDYSQIQYLTAKCTRLTHDKAVLEGECLMARDRDRKLQSDLEAAAAGLRLQEQTNADLRAREERLIHKIHQQQSSEVEMEGLVEELHAEAQRRAAVAEGLLAELRDEAQRRAAMAESLQAELRHEAQHWAAMAEGLRAELLRQALFLYSLILYKIMN</sequence>